<keyword evidence="3" id="KW-1185">Reference proteome</keyword>
<dbReference type="OMA" id="QSERIIC"/>
<sequence length="148" mass="17694">NICAQTIRRRLRDAKVHCKPAAKKIELKPRHREQRMLFARQHLNTPQEEWNAIVWMDEKLFSSAKEEPYRVWRPKGQRLNPKYVLPSGTSGRIKLGFWRCMTSHELVELTEISPRMNAKEYVEILEEILKPVIRRIFPEDQYPITQDN</sequence>
<dbReference type="GO" id="GO:0006313">
    <property type="term" value="P:DNA transposition"/>
    <property type="evidence" value="ECO:0007669"/>
    <property type="project" value="InterPro"/>
</dbReference>
<reference evidence="2 3" key="1">
    <citation type="journal article" date="2010" name="Science">
        <title>Genomic comparison of the ants Camponotus floridanus and Harpegnathos saltator.</title>
        <authorList>
            <person name="Bonasio R."/>
            <person name="Zhang G."/>
            <person name="Ye C."/>
            <person name="Mutti N.S."/>
            <person name="Fang X."/>
            <person name="Qin N."/>
            <person name="Donahue G."/>
            <person name="Yang P."/>
            <person name="Li Q."/>
            <person name="Li C."/>
            <person name="Zhang P."/>
            <person name="Huang Z."/>
            <person name="Berger S.L."/>
            <person name="Reinberg D."/>
            <person name="Wang J."/>
            <person name="Liebig J."/>
        </authorList>
    </citation>
    <scope>NUCLEOTIDE SEQUENCE [LARGE SCALE GENOMIC DNA]</scope>
    <source>
        <strain evidence="3">C129</strain>
    </source>
</reference>
<dbReference type="Gene3D" id="3.30.420.10">
    <property type="entry name" value="Ribonuclease H-like superfamily/Ribonuclease H"/>
    <property type="match status" value="1"/>
</dbReference>
<organism evidence="3">
    <name type="scientific">Camponotus floridanus</name>
    <name type="common">Florida carpenter ant</name>
    <dbReference type="NCBI Taxonomy" id="104421"/>
    <lineage>
        <taxon>Eukaryota</taxon>
        <taxon>Metazoa</taxon>
        <taxon>Ecdysozoa</taxon>
        <taxon>Arthropoda</taxon>
        <taxon>Hexapoda</taxon>
        <taxon>Insecta</taxon>
        <taxon>Pterygota</taxon>
        <taxon>Neoptera</taxon>
        <taxon>Endopterygota</taxon>
        <taxon>Hymenoptera</taxon>
        <taxon>Apocrita</taxon>
        <taxon>Aculeata</taxon>
        <taxon>Formicoidea</taxon>
        <taxon>Formicidae</taxon>
        <taxon>Formicinae</taxon>
        <taxon>Camponotus</taxon>
    </lineage>
</organism>
<dbReference type="AlphaFoldDB" id="E1ZX57"/>
<proteinExistence type="predicted"/>
<accession>E1ZX57</accession>
<dbReference type="STRING" id="104421.E1ZX57"/>
<feature type="non-terminal residue" evidence="2">
    <location>
        <position position="1"/>
    </location>
</feature>
<gene>
    <name evidence="2" type="ORF">EAG_02658</name>
</gene>
<dbReference type="EMBL" id="GL435029">
    <property type="protein sequence ID" value="EFN74232.1"/>
    <property type="molecule type" value="Genomic_DNA"/>
</dbReference>
<dbReference type="GO" id="GO:0003677">
    <property type="term" value="F:DNA binding"/>
    <property type="evidence" value="ECO:0007669"/>
    <property type="project" value="InterPro"/>
</dbReference>
<feature type="non-terminal residue" evidence="2">
    <location>
        <position position="148"/>
    </location>
</feature>
<dbReference type="InParanoid" id="E1ZX57"/>
<evidence type="ECO:0000313" key="2">
    <source>
        <dbReference type="EMBL" id="EFN74232.1"/>
    </source>
</evidence>
<feature type="domain" description="Transposase Tc1-like" evidence="1">
    <location>
        <begin position="2"/>
        <end position="44"/>
    </location>
</feature>
<dbReference type="InterPro" id="IPR002492">
    <property type="entry name" value="Transposase_Tc1-like"/>
</dbReference>
<dbReference type="InterPro" id="IPR036397">
    <property type="entry name" value="RNaseH_sf"/>
</dbReference>
<evidence type="ECO:0000259" key="1">
    <source>
        <dbReference type="Pfam" id="PF01498"/>
    </source>
</evidence>
<evidence type="ECO:0000313" key="3">
    <source>
        <dbReference type="Proteomes" id="UP000000311"/>
    </source>
</evidence>
<protein>
    <submittedName>
        <fullName evidence="2">Transposable element Tc1 transposase</fullName>
    </submittedName>
</protein>
<name>E1ZX57_CAMFO</name>
<dbReference type="GO" id="GO:0015074">
    <property type="term" value="P:DNA integration"/>
    <property type="evidence" value="ECO:0007669"/>
    <property type="project" value="InterPro"/>
</dbReference>
<dbReference type="Proteomes" id="UP000000311">
    <property type="component" value="Unassembled WGS sequence"/>
</dbReference>
<dbReference type="Pfam" id="PF01498">
    <property type="entry name" value="HTH_Tnp_Tc3_2"/>
    <property type="match status" value="1"/>
</dbReference>